<evidence type="ECO:0000313" key="3">
    <source>
        <dbReference type="Proteomes" id="UP000217103"/>
    </source>
</evidence>
<dbReference type="Gene3D" id="1.25.60.10">
    <property type="entry name" value="MgtE N-terminal domain-like"/>
    <property type="match status" value="1"/>
</dbReference>
<keyword evidence="3" id="KW-1185">Reference proteome</keyword>
<accession>A0A1H1ERN9</accession>
<dbReference type="RefSeq" id="WP_093259258.1">
    <property type="nucleotide sequence ID" value="NZ_FNKK01000002.1"/>
</dbReference>
<dbReference type="AlphaFoldDB" id="A0A1H1ERN9"/>
<evidence type="ECO:0000313" key="2">
    <source>
        <dbReference type="EMBL" id="SDQ91270.1"/>
    </source>
</evidence>
<dbReference type="STRING" id="35622.SAMN04489764_2595"/>
<feature type="domain" description="Magnesium transporter MgtE intracellular" evidence="1">
    <location>
        <begin position="56"/>
        <end position="143"/>
    </location>
</feature>
<dbReference type="SUPFAM" id="SSF158791">
    <property type="entry name" value="MgtE N-terminal domain-like"/>
    <property type="match status" value="1"/>
</dbReference>
<organism evidence="2 3">
    <name type="scientific">Thermostaphylospora chromogena</name>
    <dbReference type="NCBI Taxonomy" id="35622"/>
    <lineage>
        <taxon>Bacteria</taxon>
        <taxon>Bacillati</taxon>
        <taxon>Actinomycetota</taxon>
        <taxon>Actinomycetes</taxon>
        <taxon>Streptosporangiales</taxon>
        <taxon>Thermomonosporaceae</taxon>
        <taxon>Thermostaphylospora</taxon>
    </lineage>
</organism>
<name>A0A1H1ERN9_9ACTN</name>
<sequence>MLPGWMMPIEQLIDMLVTTPSPEAGRILAVLPPERFRPVVDGMKPDDLQRIIAGAKPADQAEIMVMLPWEAVPDILRSVSQDTAARMVSALPVKRALKVFSIMHATEVAMLLEAMPPDRRDPLLREMDPQHAAGFMALMYERRVARVFSRGSIHVTTPENGPDGVLMAEAFGRTILISARYLTGRDFTAEDLRHAEDLARRWRADGVLAVTNARLSRDAAEATQEAHRQGWPVDVVSWTDSGHDGMLLRALVALIR</sequence>
<gene>
    <name evidence="2" type="ORF">SAMN04489764_2595</name>
</gene>
<dbReference type="Proteomes" id="UP000217103">
    <property type="component" value="Unassembled WGS sequence"/>
</dbReference>
<evidence type="ECO:0000259" key="1">
    <source>
        <dbReference type="Pfam" id="PF03448"/>
    </source>
</evidence>
<reference evidence="2 3" key="1">
    <citation type="submission" date="2016-10" db="EMBL/GenBank/DDBJ databases">
        <authorList>
            <person name="de Groot N.N."/>
        </authorList>
    </citation>
    <scope>NUCLEOTIDE SEQUENCE [LARGE SCALE GENOMIC DNA]</scope>
    <source>
        <strain evidence="2 3">DSM 43794</strain>
    </source>
</reference>
<dbReference type="Pfam" id="PF03448">
    <property type="entry name" value="MgtE_N"/>
    <property type="match status" value="1"/>
</dbReference>
<proteinExistence type="predicted"/>
<dbReference type="InterPro" id="IPR038076">
    <property type="entry name" value="MgtE_N_sf"/>
</dbReference>
<dbReference type="EMBL" id="FNKK01000002">
    <property type="protein sequence ID" value="SDQ91270.1"/>
    <property type="molecule type" value="Genomic_DNA"/>
</dbReference>
<protein>
    <submittedName>
        <fullName evidence="2">MgtE intracellular N domain-containing protein</fullName>
    </submittedName>
</protein>
<dbReference type="InterPro" id="IPR006668">
    <property type="entry name" value="Mg_transptr_MgtE_intracell_dom"/>
</dbReference>
<dbReference type="OrthoDB" id="3288507at2"/>